<protein>
    <recommendedName>
        <fullName evidence="4">Surface antigen</fullName>
    </recommendedName>
</protein>
<name>A0A1N6JQI3_9BACT</name>
<dbReference type="RefSeq" id="WP_074241634.1">
    <property type="nucleotide sequence ID" value="NZ_FSRA01000002.1"/>
</dbReference>
<feature type="signal peptide" evidence="1">
    <location>
        <begin position="1"/>
        <end position="20"/>
    </location>
</feature>
<reference evidence="3" key="1">
    <citation type="submission" date="2016-11" db="EMBL/GenBank/DDBJ databases">
        <authorList>
            <person name="Varghese N."/>
            <person name="Submissions S."/>
        </authorList>
    </citation>
    <scope>NUCLEOTIDE SEQUENCE [LARGE SCALE GENOMIC DNA]</scope>
    <source>
        <strain evidence="3">DSM 24787</strain>
    </source>
</reference>
<evidence type="ECO:0008006" key="4">
    <source>
        <dbReference type="Google" id="ProtNLM"/>
    </source>
</evidence>
<accession>A0A1N6JQI3</accession>
<proteinExistence type="predicted"/>
<dbReference type="Gene3D" id="2.40.160.50">
    <property type="entry name" value="membrane protein fhac: a member of the omp85/tpsb transporter family"/>
    <property type="match status" value="1"/>
</dbReference>
<dbReference type="EMBL" id="FSRA01000002">
    <property type="protein sequence ID" value="SIO46521.1"/>
    <property type="molecule type" value="Genomic_DNA"/>
</dbReference>
<evidence type="ECO:0000313" key="2">
    <source>
        <dbReference type="EMBL" id="SIO46521.1"/>
    </source>
</evidence>
<keyword evidence="3" id="KW-1185">Reference proteome</keyword>
<dbReference type="Proteomes" id="UP000185003">
    <property type="component" value="Unassembled WGS sequence"/>
</dbReference>
<sequence length="384" mass="43892">MRKTISALSLCILAGSGLRAQDSPLPDSIPARRNSLFPIPVIGFSPEKGFEFGVAALYSYYSDKKDPSPWTRNSTASILSTFTTNSQFKFDVRFENWTKDNNFHIKTNFRYHNFPFYFYGMGDTTQYKNRSLVGNKRYKFSVEAEKRVTSHFYAGLSLMYQHDRFTVDEQKGIYPLADLQDKEGGYATFLGVTGVYDNRNNQNYCTGGTFVRTNVSYAPSFLSKHPLWRLELKASHFIPISAKSTLGLNAYGHSLQGNTLPFYLMPEMGNDNIMRGYYTGRYRDQNYLAAQAEYRYFLDPKKHIKFWFIDMKPTFALAGFAGTGTVFKNGGFTTAGLKPNYGLGLRYFYDKAARITLRVDYGWGEKRPGEKRQSGFYISLSEAF</sequence>
<dbReference type="STRING" id="536979.SAMN04488055_4271"/>
<organism evidence="2 3">
    <name type="scientific">Chitinophaga niabensis</name>
    <dbReference type="NCBI Taxonomy" id="536979"/>
    <lineage>
        <taxon>Bacteria</taxon>
        <taxon>Pseudomonadati</taxon>
        <taxon>Bacteroidota</taxon>
        <taxon>Chitinophagia</taxon>
        <taxon>Chitinophagales</taxon>
        <taxon>Chitinophagaceae</taxon>
        <taxon>Chitinophaga</taxon>
    </lineage>
</organism>
<keyword evidence="1" id="KW-0732">Signal</keyword>
<feature type="chain" id="PRO_5012319986" description="Surface antigen" evidence="1">
    <location>
        <begin position="21"/>
        <end position="384"/>
    </location>
</feature>
<evidence type="ECO:0000313" key="3">
    <source>
        <dbReference type="Proteomes" id="UP000185003"/>
    </source>
</evidence>
<dbReference type="OrthoDB" id="9771071at2"/>
<dbReference type="AlphaFoldDB" id="A0A1N6JQI3"/>
<gene>
    <name evidence="2" type="ORF">SAMN04488055_4271</name>
</gene>
<evidence type="ECO:0000256" key="1">
    <source>
        <dbReference type="SAM" id="SignalP"/>
    </source>
</evidence>